<dbReference type="PANTHER" id="PTHR32015">
    <property type="entry name" value="FASTING INDUCED LIPASE"/>
    <property type="match status" value="1"/>
</dbReference>
<dbReference type="GO" id="GO:0016042">
    <property type="term" value="P:lipid catabolic process"/>
    <property type="evidence" value="ECO:0000318"/>
    <property type="project" value="GO_Central"/>
</dbReference>
<protein>
    <submittedName>
        <fullName evidence="1">Lipase</fullName>
    </submittedName>
</protein>
<dbReference type="Gene3D" id="3.40.50.1820">
    <property type="entry name" value="alpha/beta hydrolase"/>
    <property type="match status" value="1"/>
</dbReference>
<reference evidence="1" key="2">
    <citation type="submission" date="2022-06" db="UniProtKB">
        <authorList>
            <consortium name="EnsemblMetazoa"/>
        </authorList>
    </citation>
    <scope>IDENTIFICATION</scope>
    <source>
        <strain evidence="1">PS312</strain>
    </source>
</reference>
<evidence type="ECO:0000313" key="1">
    <source>
        <dbReference type="EnsemblMetazoa" id="PPA07082.1"/>
    </source>
</evidence>
<dbReference type="PANTHER" id="PTHR32015:SF1">
    <property type="entry name" value="LIPASE"/>
    <property type="match status" value="1"/>
</dbReference>
<gene>
    <name evidence="1" type="primary">WBGene00096636</name>
</gene>
<organism evidence="1 2">
    <name type="scientific">Pristionchus pacificus</name>
    <name type="common">Parasitic nematode worm</name>
    <dbReference type="NCBI Taxonomy" id="54126"/>
    <lineage>
        <taxon>Eukaryota</taxon>
        <taxon>Metazoa</taxon>
        <taxon>Ecdysozoa</taxon>
        <taxon>Nematoda</taxon>
        <taxon>Chromadorea</taxon>
        <taxon>Rhabditida</taxon>
        <taxon>Rhabditina</taxon>
        <taxon>Diplogasteromorpha</taxon>
        <taxon>Diplogasteroidea</taxon>
        <taxon>Neodiplogasteridae</taxon>
        <taxon>Pristionchus</taxon>
    </lineage>
</organism>
<sequence length="341" mass="37327">LRTFSHRHPSLMLRFVLFICLPSAIVSTAIRHSPAVEGQKVEGPLTPHFQAWLSANGYGADQFARTDYGTQGSYGGRQDDSDKVVKTPVVFIHGNTDSALAAGIYSGFTNNIAYFLDKGYSTSELYATSWGDVSMLNSSLRTHDCATTSRLRRFLLAVQAYTGADKLHIIGHSMGVTLGRKIVLGGNINANDGNCSIGVPLRFIDVFVGVSGANYGLCNCAAPFDAFAPTCNHNDGFWPGDSCGDNKVCGERTMKHPCDGVTYSKFLTDINQDFTQLAKRVVSTWSSVDDMIMYGDQTWGKPTSLIPRSTDQKIYPNLTHMQTKESDEAVADQYNFVNRLV</sequence>
<dbReference type="AlphaFoldDB" id="A0A2A6C8G1"/>
<dbReference type="InterPro" id="IPR029058">
    <property type="entry name" value="AB_hydrolase_fold"/>
</dbReference>
<dbReference type="Proteomes" id="UP000005239">
    <property type="component" value="Unassembled WGS sequence"/>
</dbReference>
<dbReference type="Pfam" id="PF01674">
    <property type="entry name" value="Lipase_2"/>
    <property type="match status" value="1"/>
</dbReference>
<dbReference type="SUPFAM" id="SSF53474">
    <property type="entry name" value="alpha/beta-Hydrolases"/>
    <property type="match status" value="1"/>
</dbReference>
<accession>A0A8R1Y6G1</accession>
<name>A0A2A6C8G1_PRIPA</name>
<dbReference type="InterPro" id="IPR002918">
    <property type="entry name" value="Lipase_EstA/Esterase_EstB"/>
</dbReference>
<accession>A0A2A6C8G1</accession>
<evidence type="ECO:0000313" key="2">
    <source>
        <dbReference type="Proteomes" id="UP000005239"/>
    </source>
</evidence>
<keyword evidence="2" id="KW-1185">Reference proteome</keyword>
<dbReference type="OrthoDB" id="5821855at2759"/>
<reference evidence="2" key="1">
    <citation type="journal article" date="2008" name="Nat. Genet.">
        <title>The Pristionchus pacificus genome provides a unique perspective on nematode lifestyle and parasitism.</title>
        <authorList>
            <person name="Dieterich C."/>
            <person name="Clifton S.W."/>
            <person name="Schuster L.N."/>
            <person name="Chinwalla A."/>
            <person name="Delehaunty K."/>
            <person name="Dinkelacker I."/>
            <person name="Fulton L."/>
            <person name="Fulton R."/>
            <person name="Godfrey J."/>
            <person name="Minx P."/>
            <person name="Mitreva M."/>
            <person name="Roeseler W."/>
            <person name="Tian H."/>
            <person name="Witte H."/>
            <person name="Yang S.P."/>
            <person name="Wilson R.K."/>
            <person name="Sommer R.J."/>
        </authorList>
    </citation>
    <scope>NUCLEOTIDE SEQUENCE [LARGE SCALE GENOMIC DNA]</scope>
    <source>
        <strain evidence="2">PS312</strain>
    </source>
</reference>
<proteinExistence type="predicted"/>
<dbReference type="FunFam" id="3.40.50.1820:FF:000191">
    <property type="entry name" value="LIPaSe related"/>
    <property type="match status" value="1"/>
</dbReference>
<dbReference type="GO" id="GO:0016298">
    <property type="term" value="F:lipase activity"/>
    <property type="evidence" value="ECO:0000318"/>
    <property type="project" value="GO_Central"/>
</dbReference>
<dbReference type="EnsemblMetazoa" id="PPA07082.1">
    <property type="protein sequence ID" value="PPA07082.1"/>
    <property type="gene ID" value="WBGene00096636"/>
</dbReference>